<name>A0ABN7XPU3_GIGMA</name>
<dbReference type="EMBL" id="CAJVQB010163738">
    <property type="protein sequence ID" value="CAG8856776.1"/>
    <property type="molecule type" value="Genomic_DNA"/>
</dbReference>
<evidence type="ECO:0000313" key="1">
    <source>
        <dbReference type="EMBL" id="CAG8856776.1"/>
    </source>
</evidence>
<comment type="caution">
    <text evidence="1">The sequence shown here is derived from an EMBL/GenBank/DDBJ whole genome shotgun (WGS) entry which is preliminary data.</text>
</comment>
<protein>
    <submittedName>
        <fullName evidence="1">5111_t:CDS:1</fullName>
    </submittedName>
</protein>
<organism evidence="1 2">
    <name type="scientific">Gigaspora margarita</name>
    <dbReference type="NCBI Taxonomy" id="4874"/>
    <lineage>
        <taxon>Eukaryota</taxon>
        <taxon>Fungi</taxon>
        <taxon>Fungi incertae sedis</taxon>
        <taxon>Mucoromycota</taxon>
        <taxon>Glomeromycotina</taxon>
        <taxon>Glomeromycetes</taxon>
        <taxon>Diversisporales</taxon>
        <taxon>Gigasporaceae</taxon>
        <taxon>Gigaspora</taxon>
    </lineage>
</organism>
<feature type="non-terminal residue" evidence="1">
    <location>
        <position position="1"/>
    </location>
</feature>
<proteinExistence type="predicted"/>
<dbReference type="Proteomes" id="UP000789901">
    <property type="component" value="Unassembled WGS sequence"/>
</dbReference>
<reference evidence="1 2" key="1">
    <citation type="submission" date="2021-06" db="EMBL/GenBank/DDBJ databases">
        <authorList>
            <person name="Kallberg Y."/>
            <person name="Tangrot J."/>
            <person name="Rosling A."/>
        </authorList>
    </citation>
    <scope>NUCLEOTIDE SEQUENCE [LARGE SCALE GENOMIC DNA]</scope>
    <source>
        <strain evidence="1 2">120-4 pot B 10/14</strain>
    </source>
</reference>
<accession>A0ABN7XPU3</accession>
<gene>
    <name evidence="1" type="ORF">GMARGA_LOCUS45597</name>
</gene>
<sequence length="41" mass="4823">NYFIVASDDFVRTSIYHEPVRGIKKCIWNIIMAQQAYCKIS</sequence>
<keyword evidence="2" id="KW-1185">Reference proteome</keyword>
<feature type="non-terminal residue" evidence="1">
    <location>
        <position position="41"/>
    </location>
</feature>
<evidence type="ECO:0000313" key="2">
    <source>
        <dbReference type="Proteomes" id="UP000789901"/>
    </source>
</evidence>